<comment type="caution">
    <text evidence="1">The sequence shown here is derived from an EMBL/GenBank/DDBJ whole genome shotgun (WGS) entry which is preliminary data.</text>
</comment>
<protein>
    <submittedName>
        <fullName evidence="1">Uncharacterized protein</fullName>
    </submittedName>
</protein>
<keyword evidence="2" id="KW-1185">Reference proteome</keyword>
<dbReference type="Proteomes" id="UP001056120">
    <property type="component" value="Linkage Group LG27"/>
</dbReference>
<sequence>MIIIVNLNSLPLNNINRVESTTGLLGSNLEALKQKIKAKNSEFSETAKGFQQLEGTLTLTSKRYRAAVTPIEGIFFSTSSKLGLFVVSILAN</sequence>
<organism evidence="1 2">
    <name type="scientific">Smallanthus sonchifolius</name>
    <dbReference type="NCBI Taxonomy" id="185202"/>
    <lineage>
        <taxon>Eukaryota</taxon>
        <taxon>Viridiplantae</taxon>
        <taxon>Streptophyta</taxon>
        <taxon>Embryophyta</taxon>
        <taxon>Tracheophyta</taxon>
        <taxon>Spermatophyta</taxon>
        <taxon>Magnoliopsida</taxon>
        <taxon>eudicotyledons</taxon>
        <taxon>Gunneridae</taxon>
        <taxon>Pentapetalae</taxon>
        <taxon>asterids</taxon>
        <taxon>campanulids</taxon>
        <taxon>Asterales</taxon>
        <taxon>Asteraceae</taxon>
        <taxon>Asteroideae</taxon>
        <taxon>Heliantheae alliance</taxon>
        <taxon>Millerieae</taxon>
        <taxon>Smallanthus</taxon>
    </lineage>
</organism>
<reference evidence="2" key="1">
    <citation type="journal article" date="2022" name="Mol. Ecol. Resour.">
        <title>The genomes of chicory, endive, great burdock and yacon provide insights into Asteraceae palaeo-polyploidization history and plant inulin production.</title>
        <authorList>
            <person name="Fan W."/>
            <person name="Wang S."/>
            <person name="Wang H."/>
            <person name="Wang A."/>
            <person name="Jiang F."/>
            <person name="Liu H."/>
            <person name="Zhao H."/>
            <person name="Xu D."/>
            <person name="Zhang Y."/>
        </authorList>
    </citation>
    <scope>NUCLEOTIDE SEQUENCE [LARGE SCALE GENOMIC DNA]</scope>
    <source>
        <strain evidence="2">cv. Yunnan</strain>
    </source>
</reference>
<dbReference type="EMBL" id="CM042044">
    <property type="protein sequence ID" value="KAI3688118.1"/>
    <property type="molecule type" value="Genomic_DNA"/>
</dbReference>
<proteinExistence type="predicted"/>
<reference evidence="1 2" key="2">
    <citation type="journal article" date="2022" name="Mol. Ecol. Resour.">
        <title>The genomes of chicory, endive, great burdock and yacon provide insights into Asteraceae paleo-polyploidization history and plant inulin production.</title>
        <authorList>
            <person name="Fan W."/>
            <person name="Wang S."/>
            <person name="Wang H."/>
            <person name="Wang A."/>
            <person name="Jiang F."/>
            <person name="Liu H."/>
            <person name="Zhao H."/>
            <person name="Xu D."/>
            <person name="Zhang Y."/>
        </authorList>
    </citation>
    <scope>NUCLEOTIDE SEQUENCE [LARGE SCALE GENOMIC DNA]</scope>
    <source>
        <strain evidence="2">cv. Yunnan</strain>
        <tissue evidence="1">Leaves</tissue>
    </source>
</reference>
<evidence type="ECO:0000313" key="1">
    <source>
        <dbReference type="EMBL" id="KAI3688118.1"/>
    </source>
</evidence>
<accession>A0ACB8YS58</accession>
<evidence type="ECO:0000313" key="2">
    <source>
        <dbReference type="Proteomes" id="UP001056120"/>
    </source>
</evidence>
<name>A0ACB8YS58_9ASTR</name>
<gene>
    <name evidence="1" type="ORF">L1987_81826</name>
</gene>